<dbReference type="STRING" id="871968.DESME_01060"/>
<sequence>MELQTRLKDKIDELIQLNLNKGIAPHELMQNIYQDEYIEVKANKHFDQLFCHVTFYDEGIFDEKKIKYEYRYIYNKDLYLQEVYQMKNKSVNLLWSRLQEEQALLTEIVELFRLNSKAFKSFKSFLNTLPIEYQTMINDRLKSVKQTVGL</sequence>
<dbReference type="KEGG" id="dmt:DESME_01060"/>
<reference evidence="1 2" key="1">
    <citation type="submission" date="2013-12" db="EMBL/GenBank/DDBJ databases">
        <authorList>
            <consortium name="DOE Joint Genome Institute"/>
            <person name="Smidt H."/>
            <person name="Huntemann M."/>
            <person name="Han J."/>
            <person name="Chen A."/>
            <person name="Kyrpides N."/>
            <person name="Mavromatis K."/>
            <person name="Markowitz V."/>
            <person name="Palaniappan K."/>
            <person name="Ivanova N."/>
            <person name="Schaumberg A."/>
            <person name="Pati A."/>
            <person name="Liolios K."/>
            <person name="Nordberg H.P."/>
            <person name="Cantor M.N."/>
            <person name="Hua S.X."/>
            <person name="Woyke T."/>
        </authorList>
    </citation>
    <scope>NUCLEOTIDE SEQUENCE [LARGE SCALE GENOMIC DNA]</scope>
    <source>
        <strain evidence="2">DSM 15288</strain>
    </source>
</reference>
<dbReference type="OrthoDB" id="2988856at2"/>
<evidence type="ECO:0000313" key="1">
    <source>
        <dbReference type="EMBL" id="AHF08373.1"/>
    </source>
</evidence>
<dbReference type="Proteomes" id="UP000010847">
    <property type="component" value="Chromosome"/>
</dbReference>
<accession>W0EFT4</accession>
<dbReference type="AlphaFoldDB" id="W0EFT4"/>
<dbReference type="EMBL" id="CP007032">
    <property type="protein sequence ID" value="AHF08373.1"/>
    <property type="molecule type" value="Genomic_DNA"/>
</dbReference>
<gene>
    <name evidence="1" type="ORF">DESME_01060</name>
</gene>
<keyword evidence="2" id="KW-1185">Reference proteome</keyword>
<evidence type="ECO:0008006" key="3">
    <source>
        <dbReference type="Google" id="ProtNLM"/>
    </source>
</evidence>
<dbReference type="HOGENOM" id="CLU_1737599_0_0_9"/>
<dbReference type="eggNOG" id="ENOG50327T1">
    <property type="taxonomic scope" value="Bacteria"/>
</dbReference>
<proteinExistence type="predicted"/>
<dbReference type="RefSeq" id="WP_006716260.1">
    <property type="nucleotide sequence ID" value="NZ_CP007032.1"/>
</dbReference>
<name>W0EFT4_9FIRM</name>
<protein>
    <recommendedName>
        <fullName evidence="3">Immunity protein 63 domain-containing protein</fullName>
    </recommendedName>
</protein>
<evidence type="ECO:0000313" key="2">
    <source>
        <dbReference type="Proteomes" id="UP000010847"/>
    </source>
</evidence>
<organism evidence="1 2">
    <name type="scientific">Desulfitobacterium metallireducens DSM 15288</name>
    <dbReference type="NCBI Taxonomy" id="871968"/>
    <lineage>
        <taxon>Bacteria</taxon>
        <taxon>Bacillati</taxon>
        <taxon>Bacillota</taxon>
        <taxon>Clostridia</taxon>
        <taxon>Eubacteriales</taxon>
        <taxon>Desulfitobacteriaceae</taxon>
        <taxon>Desulfitobacterium</taxon>
    </lineage>
</organism>